<sequence>MTFYILCSNHVTRALPSHGIIQEEELKSMMKTYGKRDFRQIPKSVLVGENCGRELGRYMHSFSQDRANGEGAQTTFEANAKKDFEEYINLEQSFENDPQTLEDEVMNNLLVR</sequence>
<evidence type="ECO:0000313" key="1">
    <source>
        <dbReference type="EMBL" id="KAL3502600.1"/>
    </source>
</evidence>
<keyword evidence="2" id="KW-1185">Reference proteome</keyword>
<organism evidence="1 2">
    <name type="scientific">Cinchona calisaya</name>
    <dbReference type="NCBI Taxonomy" id="153742"/>
    <lineage>
        <taxon>Eukaryota</taxon>
        <taxon>Viridiplantae</taxon>
        <taxon>Streptophyta</taxon>
        <taxon>Embryophyta</taxon>
        <taxon>Tracheophyta</taxon>
        <taxon>Spermatophyta</taxon>
        <taxon>Magnoliopsida</taxon>
        <taxon>eudicotyledons</taxon>
        <taxon>Gunneridae</taxon>
        <taxon>Pentapetalae</taxon>
        <taxon>asterids</taxon>
        <taxon>lamiids</taxon>
        <taxon>Gentianales</taxon>
        <taxon>Rubiaceae</taxon>
        <taxon>Cinchonoideae</taxon>
        <taxon>Cinchoneae</taxon>
        <taxon>Cinchona</taxon>
    </lineage>
</organism>
<dbReference type="EMBL" id="JBJUIK010000015">
    <property type="protein sequence ID" value="KAL3502600.1"/>
    <property type="molecule type" value="Genomic_DNA"/>
</dbReference>
<comment type="caution">
    <text evidence="1">The sequence shown here is derived from an EMBL/GenBank/DDBJ whole genome shotgun (WGS) entry which is preliminary data.</text>
</comment>
<accession>A0ABD2Y9V2</accession>
<dbReference type="AlphaFoldDB" id="A0ABD2Y9V2"/>
<name>A0ABD2Y9V2_9GENT</name>
<proteinExistence type="predicted"/>
<dbReference type="Proteomes" id="UP001630127">
    <property type="component" value="Unassembled WGS sequence"/>
</dbReference>
<reference evidence="1 2" key="1">
    <citation type="submission" date="2024-11" db="EMBL/GenBank/DDBJ databases">
        <title>A near-complete genome assembly of Cinchona calisaya.</title>
        <authorList>
            <person name="Lian D.C."/>
            <person name="Zhao X.W."/>
            <person name="Wei L."/>
        </authorList>
    </citation>
    <scope>NUCLEOTIDE SEQUENCE [LARGE SCALE GENOMIC DNA]</scope>
    <source>
        <tissue evidence="1">Nenye</tissue>
    </source>
</reference>
<gene>
    <name evidence="1" type="ORF">ACH5RR_037049</name>
</gene>
<evidence type="ECO:0000313" key="2">
    <source>
        <dbReference type="Proteomes" id="UP001630127"/>
    </source>
</evidence>
<protein>
    <submittedName>
        <fullName evidence="1">Uncharacterized protein</fullName>
    </submittedName>
</protein>